<dbReference type="EMBL" id="JBHRTP010000018">
    <property type="protein sequence ID" value="MFC3107638.1"/>
    <property type="molecule type" value="Genomic_DNA"/>
</dbReference>
<gene>
    <name evidence="1" type="ORF">ACFOFO_06645</name>
</gene>
<name>A0ABV7F0F1_9BURK</name>
<comment type="caution">
    <text evidence="1">The sequence shown here is derived from an EMBL/GenBank/DDBJ whole genome shotgun (WGS) entry which is preliminary data.</text>
</comment>
<keyword evidence="2" id="KW-1185">Reference proteome</keyword>
<accession>A0ABV7F0F1</accession>
<sequence length="89" mass="9973">MQMHLTLQPVDQSCPSYLNLRVFFNGSSHAHTDQSGCTSKGSSGNLSTFSINWNNAMSDRTLSLDETLYQYLLDVSLREHPVLVELRAP</sequence>
<evidence type="ECO:0000313" key="1">
    <source>
        <dbReference type="EMBL" id="MFC3107638.1"/>
    </source>
</evidence>
<reference evidence="2" key="1">
    <citation type="journal article" date="2019" name="Int. J. Syst. Evol. Microbiol.">
        <title>The Global Catalogue of Microorganisms (GCM) 10K type strain sequencing project: providing services to taxonomists for standard genome sequencing and annotation.</title>
        <authorList>
            <consortium name="The Broad Institute Genomics Platform"/>
            <consortium name="The Broad Institute Genome Sequencing Center for Infectious Disease"/>
            <person name="Wu L."/>
            <person name="Ma J."/>
        </authorList>
    </citation>
    <scope>NUCLEOTIDE SEQUENCE [LARGE SCALE GENOMIC DNA]</scope>
    <source>
        <strain evidence="2">KCTC 42986</strain>
    </source>
</reference>
<evidence type="ECO:0000313" key="2">
    <source>
        <dbReference type="Proteomes" id="UP001595530"/>
    </source>
</evidence>
<protein>
    <submittedName>
        <fullName evidence="1">Uncharacterized protein</fullName>
    </submittedName>
</protein>
<dbReference type="RefSeq" id="WP_390331196.1">
    <property type="nucleotide sequence ID" value="NZ_JBHRTP010000018.1"/>
</dbReference>
<organism evidence="1 2">
    <name type="scientific">Undibacterium arcticum</name>
    <dbReference type="NCBI Taxonomy" id="1762892"/>
    <lineage>
        <taxon>Bacteria</taxon>
        <taxon>Pseudomonadati</taxon>
        <taxon>Pseudomonadota</taxon>
        <taxon>Betaproteobacteria</taxon>
        <taxon>Burkholderiales</taxon>
        <taxon>Oxalobacteraceae</taxon>
        <taxon>Undibacterium</taxon>
    </lineage>
</organism>
<proteinExistence type="predicted"/>
<dbReference type="Proteomes" id="UP001595530">
    <property type="component" value="Unassembled WGS sequence"/>
</dbReference>